<evidence type="ECO:0000313" key="3">
    <source>
        <dbReference type="EMBL" id="REH43527.1"/>
    </source>
</evidence>
<dbReference type="EMBL" id="QUNO01000009">
    <property type="protein sequence ID" value="REH43527.1"/>
    <property type="molecule type" value="Genomic_DNA"/>
</dbReference>
<sequence>MSDNPTFGGRLLIGAGGSGAVALLPVFLSALRAEFTGTVTVLMTHTATTFLPASTMGLFADQVVTGDDPRTWARDNHVTLAEDHDLYVVLPATANLLAAAATGAAPNLVATTVLESASPVAFFPVMSAQMWAKPAVQRNVAQLRSDGHEVIDPGVGPRYDVGLARVVSGPTPPAPPQFVAKVRELLR</sequence>
<evidence type="ECO:0000259" key="2">
    <source>
        <dbReference type="Pfam" id="PF02441"/>
    </source>
</evidence>
<keyword evidence="1" id="KW-1133">Transmembrane helix</keyword>
<protein>
    <submittedName>
        <fullName evidence="3">Flavoprotein</fullName>
    </submittedName>
</protein>
<dbReference type="PANTHER" id="PTHR14359">
    <property type="entry name" value="HOMO-OLIGOMERIC FLAVIN CONTAINING CYS DECARBOXYLASE FAMILY"/>
    <property type="match status" value="1"/>
</dbReference>
<dbReference type="RefSeq" id="WP_116176982.1">
    <property type="nucleotide sequence ID" value="NZ_CP144375.1"/>
</dbReference>
<accession>A0A3E0HEA2</accession>
<evidence type="ECO:0000313" key="4">
    <source>
        <dbReference type="Proteomes" id="UP000256269"/>
    </source>
</evidence>
<organism evidence="3 4">
    <name type="scientific">Kutzneria buriramensis</name>
    <dbReference type="NCBI Taxonomy" id="1045776"/>
    <lineage>
        <taxon>Bacteria</taxon>
        <taxon>Bacillati</taxon>
        <taxon>Actinomycetota</taxon>
        <taxon>Actinomycetes</taxon>
        <taxon>Pseudonocardiales</taxon>
        <taxon>Pseudonocardiaceae</taxon>
        <taxon>Kutzneria</taxon>
    </lineage>
</organism>
<dbReference type="SUPFAM" id="SSF52507">
    <property type="entry name" value="Homo-oligomeric flavin-containing Cys decarboxylases, HFCD"/>
    <property type="match status" value="1"/>
</dbReference>
<dbReference type="Proteomes" id="UP000256269">
    <property type="component" value="Unassembled WGS sequence"/>
</dbReference>
<reference evidence="3 4" key="1">
    <citation type="submission" date="2018-08" db="EMBL/GenBank/DDBJ databases">
        <title>Genomic Encyclopedia of Archaeal and Bacterial Type Strains, Phase II (KMG-II): from individual species to whole genera.</title>
        <authorList>
            <person name="Goeker M."/>
        </authorList>
    </citation>
    <scope>NUCLEOTIDE SEQUENCE [LARGE SCALE GENOMIC DNA]</scope>
    <source>
        <strain evidence="3 4">DSM 45791</strain>
    </source>
</reference>
<proteinExistence type="predicted"/>
<dbReference type="GO" id="GO:0071513">
    <property type="term" value="C:phosphopantothenoylcysteine decarboxylase complex"/>
    <property type="evidence" value="ECO:0007669"/>
    <property type="project" value="TreeGrafter"/>
</dbReference>
<dbReference type="GO" id="GO:0015937">
    <property type="term" value="P:coenzyme A biosynthetic process"/>
    <property type="evidence" value="ECO:0007669"/>
    <property type="project" value="TreeGrafter"/>
</dbReference>
<evidence type="ECO:0000256" key="1">
    <source>
        <dbReference type="SAM" id="Phobius"/>
    </source>
</evidence>
<dbReference type="AlphaFoldDB" id="A0A3E0HEA2"/>
<keyword evidence="4" id="KW-1185">Reference proteome</keyword>
<dbReference type="GO" id="GO:0010181">
    <property type="term" value="F:FMN binding"/>
    <property type="evidence" value="ECO:0007669"/>
    <property type="project" value="TreeGrafter"/>
</dbReference>
<dbReference type="Pfam" id="PF02441">
    <property type="entry name" value="Flavoprotein"/>
    <property type="match status" value="1"/>
</dbReference>
<dbReference type="InterPro" id="IPR036551">
    <property type="entry name" value="Flavin_trans-like"/>
</dbReference>
<keyword evidence="1" id="KW-0812">Transmembrane</keyword>
<name>A0A3E0HEA2_9PSEU</name>
<dbReference type="PANTHER" id="PTHR14359:SF6">
    <property type="entry name" value="PHOSPHOPANTOTHENOYLCYSTEINE DECARBOXYLASE"/>
    <property type="match status" value="1"/>
</dbReference>
<comment type="caution">
    <text evidence="3">The sequence shown here is derived from an EMBL/GenBank/DDBJ whole genome shotgun (WGS) entry which is preliminary data.</text>
</comment>
<dbReference type="InterPro" id="IPR003382">
    <property type="entry name" value="Flavoprotein"/>
</dbReference>
<dbReference type="OrthoDB" id="2395518at2"/>
<dbReference type="GO" id="GO:0004633">
    <property type="term" value="F:phosphopantothenoylcysteine decarboxylase activity"/>
    <property type="evidence" value="ECO:0007669"/>
    <property type="project" value="TreeGrafter"/>
</dbReference>
<dbReference type="Gene3D" id="3.40.50.1950">
    <property type="entry name" value="Flavin prenyltransferase-like"/>
    <property type="match status" value="1"/>
</dbReference>
<feature type="transmembrane region" description="Helical" evidence="1">
    <location>
        <begin position="12"/>
        <end position="31"/>
    </location>
</feature>
<keyword evidence="1" id="KW-0472">Membrane</keyword>
<gene>
    <name evidence="3" type="ORF">BCF44_10970</name>
</gene>
<feature type="domain" description="Flavoprotein" evidence="2">
    <location>
        <begin position="10"/>
        <end position="152"/>
    </location>
</feature>